<dbReference type="Proteomes" id="UP000250443">
    <property type="component" value="Unassembled WGS sequence"/>
</dbReference>
<feature type="binding site" evidence="8">
    <location>
        <position position="194"/>
    </location>
    <ligand>
        <name>substrate</name>
    </ligand>
</feature>
<dbReference type="FunFam" id="3.30.420.40:FF:000031">
    <property type="entry name" value="tRNA N6-adenosine threonylcarbamoyltransferase"/>
    <property type="match status" value="1"/>
</dbReference>
<accession>A0A2X2CUU1</accession>
<protein>
    <recommendedName>
        <fullName evidence="8">tRNA N6-adenosine threonylcarbamoyltransferase</fullName>
        <ecNumber evidence="8">2.3.1.234</ecNumber>
    </recommendedName>
    <alternativeName>
        <fullName evidence="8">N6-L-threonylcarbamoyladenine synthase</fullName>
        <shortName evidence="8">t(6)A synthase</shortName>
    </alternativeName>
    <alternativeName>
        <fullName evidence="8">t(6)A37 threonylcarbamoyladenosine biosynthesis protein TsaD</fullName>
    </alternativeName>
    <alternativeName>
        <fullName evidence="8">tRNA threonylcarbamoyladenosine biosynthesis protein TsaD</fullName>
    </alternativeName>
</protein>
<dbReference type="PANTHER" id="PTHR11735:SF6">
    <property type="entry name" value="TRNA N6-ADENOSINE THREONYLCARBAMOYLTRANSFERASE, MITOCHONDRIAL"/>
    <property type="match status" value="1"/>
</dbReference>
<evidence type="ECO:0000256" key="2">
    <source>
        <dbReference type="ARBA" id="ARBA00022679"/>
    </source>
</evidence>
<feature type="binding site" evidence="8">
    <location>
        <position position="290"/>
    </location>
    <ligand>
        <name>substrate</name>
    </ligand>
</feature>
<dbReference type="InterPro" id="IPR022450">
    <property type="entry name" value="TsaD"/>
</dbReference>
<evidence type="ECO:0000256" key="4">
    <source>
        <dbReference type="ARBA" id="ARBA00022723"/>
    </source>
</evidence>
<feature type="binding site" evidence="8">
    <location>
        <begin position="148"/>
        <end position="152"/>
    </location>
    <ligand>
        <name>substrate</name>
    </ligand>
</feature>
<keyword evidence="10" id="KW-0540">Nuclease</keyword>
<dbReference type="EMBL" id="UAUF01000014">
    <property type="protein sequence ID" value="SPZ12027.1"/>
    <property type="molecule type" value="Genomic_DNA"/>
</dbReference>
<keyword evidence="3 8" id="KW-0819">tRNA processing</keyword>
<dbReference type="AlphaFoldDB" id="A0A2X2CUU1"/>
<feature type="binding site" evidence="8">
    <location>
        <position position="125"/>
    </location>
    <ligand>
        <name>Fe cation</name>
        <dbReference type="ChEBI" id="CHEBI:24875"/>
    </ligand>
</feature>
<keyword evidence="1 8" id="KW-0963">Cytoplasm</keyword>
<dbReference type="Gene3D" id="3.30.420.40">
    <property type="match status" value="2"/>
</dbReference>
<dbReference type="Pfam" id="PF00814">
    <property type="entry name" value="TsaD"/>
    <property type="match status" value="1"/>
</dbReference>
<feature type="domain" description="Gcp-like" evidence="9">
    <location>
        <begin position="38"/>
        <end position="325"/>
    </location>
</feature>
<evidence type="ECO:0000259" key="9">
    <source>
        <dbReference type="Pfam" id="PF00814"/>
    </source>
</evidence>
<keyword evidence="6 8" id="KW-0012">Acyltransferase</keyword>
<feature type="binding site" evidence="8">
    <location>
        <position position="318"/>
    </location>
    <ligand>
        <name>Fe cation</name>
        <dbReference type="ChEBI" id="CHEBI:24875"/>
    </ligand>
</feature>
<proteinExistence type="inferred from homology"/>
<comment type="function">
    <text evidence="8">Required for the formation of a threonylcarbamoyl group on adenosine at position 37 (t(6)A37) in tRNAs that read codons beginning with adenine. Is involved in the transfer of the threonylcarbamoyl moiety of threonylcarbamoyl-AMP (TC-AMP) to the N6 group of A37, together with TsaE and TsaB. TsaD likely plays a direct catalytic role in this reaction.</text>
</comment>
<keyword evidence="10" id="KW-0238">DNA-binding</keyword>
<keyword evidence="5 8" id="KW-0408">Iron</keyword>
<feature type="binding site" evidence="8">
    <location>
        <position position="129"/>
    </location>
    <ligand>
        <name>Fe cation</name>
        <dbReference type="ChEBI" id="CHEBI:24875"/>
    </ligand>
</feature>
<dbReference type="InterPro" id="IPR017861">
    <property type="entry name" value="KAE1/TsaD"/>
</dbReference>
<organism evidence="10 11">
    <name type="scientific">Pseudomonas luteola</name>
    <dbReference type="NCBI Taxonomy" id="47886"/>
    <lineage>
        <taxon>Bacteria</taxon>
        <taxon>Pseudomonadati</taxon>
        <taxon>Pseudomonadota</taxon>
        <taxon>Gammaproteobacteria</taxon>
        <taxon>Pseudomonadales</taxon>
        <taxon>Pseudomonadaceae</taxon>
        <taxon>Pseudomonas</taxon>
    </lineage>
</organism>
<dbReference type="PRINTS" id="PR00789">
    <property type="entry name" value="OSIALOPTASE"/>
</dbReference>
<comment type="catalytic activity">
    <reaction evidence="7 8">
        <text>L-threonylcarbamoyladenylate + adenosine(37) in tRNA = N(6)-L-threonylcarbamoyladenosine(37) in tRNA + AMP + H(+)</text>
        <dbReference type="Rhea" id="RHEA:37059"/>
        <dbReference type="Rhea" id="RHEA-COMP:10162"/>
        <dbReference type="Rhea" id="RHEA-COMP:10163"/>
        <dbReference type="ChEBI" id="CHEBI:15378"/>
        <dbReference type="ChEBI" id="CHEBI:73682"/>
        <dbReference type="ChEBI" id="CHEBI:74411"/>
        <dbReference type="ChEBI" id="CHEBI:74418"/>
        <dbReference type="ChEBI" id="CHEBI:456215"/>
        <dbReference type="EC" id="2.3.1.234"/>
    </reaction>
</comment>
<evidence type="ECO:0000256" key="8">
    <source>
        <dbReference type="HAMAP-Rule" id="MF_01445"/>
    </source>
</evidence>
<gene>
    <name evidence="10" type="primary">gcp</name>
    <name evidence="8" type="synonym">tsaD</name>
    <name evidence="10" type="ORF">NCTC11842_04240</name>
</gene>
<dbReference type="NCBIfam" id="TIGR03723">
    <property type="entry name" value="T6A_TsaD_YgjD"/>
    <property type="match status" value="1"/>
</dbReference>
<evidence type="ECO:0000256" key="5">
    <source>
        <dbReference type="ARBA" id="ARBA00023004"/>
    </source>
</evidence>
<dbReference type="GO" id="GO:0002949">
    <property type="term" value="P:tRNA threonylcarbamoyladenosine modification"/>
    <property type="evidence" value="ECO:0007669"/>
    <property type="project" value="UniProtKB-UniRule"/>
</dbReference>
<comment type="caution">
    <text evidence="8">Lacks conserved residue(s) required for the propagation of feature annotation.</text>
</comment>
<evidence type="ECO:0000256" key="7">
    <source>
        <dbReference type="ARBA" id="ARBA00048117"/>
    </source>
</evidence>
<evidence type="ECO:0000313" key="11">
    <source>
        <dbReference type="Proteomes" id="UP000250443"/>
    </source>
</evidence>
<evidence type="ECO:0000256" key="6">
    <source>
        <dbReference type="ARBA" id="ARBA00023315"/>
    </source>
</evidence>
<comment type="similarity">
    <text evidence="8">Belongs to the KAE1 / TsaD family.</text>
</comment>
<feature type="binding site" evidence="8">
    <location>
        <position position="181"/>
    </location>
    <ligand>
        <name>substrate</name>
    </ligand>
</feature>
<dbReference type="GO" id="GO:0061711">
    <property type="term" value="F:tRNA N(6)-L-threonylcarbamoyladenine synthase activity"/>
    <property type="evidence" value="ECO:0007669"/>
    <property type="project" value="UniProtKB-EC"/>
</dbReference>
<dbReference type="CDD" id="cd24133">
    <property type="entry name" value="ASKHA_NBD_TsaD_bac"/>
    <property type="match status" value="1"/>
</dbReference>
<sequence length="355" mass="38094">MPSFIHRQAEGHLPMRVLGLETSCDETGVALFDSERGLLSDALFSQIDLHRVYGGVVPELASRDHVKRMLPLINQVLAEAGSKPADVDAIAYTAGPGLVGALLVGASFAQALSLAWGVPALGVHHMEGHLLAPMLEEQPPEFPFVALLVSGGHTQLVRVDGIGRYQLLGESVDDAAGEAFDKTAKLLGLGYPGGPEIARLALNGNPDRFVFPRPMTDRPGLDFSFSGLKTFALNTWQQCEAAGDNSEQTRCDIALAFQRAVVETLTIKCKRALKQTGLKSLVIAGGVSANTALRTSLETMLKELRGHVFYARPRFCTDNGAMIAYAGCQRLLAGQQDGPAIQVQARWPMEQLPAV</sequence>
<evidence type="ECO:0000256" key="1">
    <source>
        <dbReference type="ARBA" id="ARBA00022490"/>
    </source>
</evidence>
<dbReference type="GO" id="GO:0004519">
    <property type="term" value="F:endonuclease activity"/>
    <property type="evidence" value="ECO:0007669"/>
    <property type="project" value="UniProtKB-KW"/>
</dbReference>
<evidence type="ECO:0000256" key="3">
    <source>
        <dbReference type="ARBA" id="ARBA00022694"/>
    </source>
</evidence>
<keyword evidence="10" id="KW-0378">Hydrolase</keyword>
<dbReference type="GO" id="GO:0005506">
    <property type="term" value="F:iron ion binding"/>
    <property type="evidence" value="ECO:0007669"/>
    <property type="project" value="UniProtKB-UniRule"/>
</dbReference>
<dbReference type="PANTHER" id="PTHR11735">
    <property type="entry name" value="TRNA N6-ADENOSINE THREONYLCARBAMOYLTRANSFERASE"/>
    <property type="match status" value="1"/>
</dbReference>
<dbReference type="SUPFAM" id="SSF53067">
    <property type="entry name" value="Actin-like ATPase domain"/>
    <property type="match status" value="2"/>
</dbReference>
<dbReference type="GO" id="GO:0003677">
    <property type="term" value="F:DNA binding"/>
    <property type="evidence" value="ECO:0007669"/>
    <property type="project" value="UniProtKB-KW"/>
</dbReference>
<dbReference type="InterPro" id="IPR043129">
    <property type="entry name" value="ATPase_NBD"/>
</dbReference>
<name>A0A2X2CUU1_PSELU</name>
<dbReference type="InterPro" id="IPR000905">
    <property type="entry name" value="Gcp-like_dom"/>
</dbReference>
<reference evidence="10 11" key="1">
    <citation type="submission" date="2018-06" db="EMBL/GenBank/DDBJ databases">
        <authorList>
            <consortium name="Pathogen Informatics"/>
            <person name="Doyle S."/>
        </authorList>
    </citation>
    <scope>NUCLEOTIDE SEQUENCE [LARGE SCALE GENOMIC DNA]</scope>
    <source>
        <strain evidence="10 11">NCTC11842</strain>
    </source>
</reference>
<evidence type="ECO:0000313" key="10">
    <source>
        <dbReference type="EMBL" id="SPZ12027.1"/>
    </source>
</evidence>
<dbReference type="EC" id="2.3.1.234" evidence="8"/>
<keyword evidence="10" id="KW-0255">Endonuclease</keyword>
<keyword evidence="2 8" id="KW-0808">Transferase</keyword>
<dbReference type="NCBIfam" id="TIGR00329">
    <property type="entry name" value="gcp_kae1"/>
    <property type="match status" value="1"/>
</dbReference>
<comment type="subcellular location">
    <subcellularLocation>
        <location evidence="8">Cytoplasm</location>
    </subcellularLocation>
</comment>
<dbReference type="FunFam" id="3.30.420.40:FF:000012">
    <property type="entry name" value="tRNA N6-adenosine threonylcarbamoyltransferase"/>
    <property type="match status" value="1"/>
</dbReference>
<comment type="cofactor">
    <cofactor evidence="8">
        <name>Fe(2+)</name>
        <dbReference type="ChEBI" id="CHEBI:29033"/>
    </cofactor>
    <text evidence="8">Binds 1 Fe(2+) ion per subunit.</text>
</comment>
<keyword evidence="4 8" id="KW-0479">Metal-binding</keyword>
<dbReference type="HAMAP" id="MF_01445">
    <property type="entry name" value="TsaD"/>
    <property type="match status" value="1"/>
</dbReference>
<dbReference type="GO" id="GO:0005737">
    <property type="term" value="C:cytoplasm"/>
    <property type="evidence" value="ECO:0007669"/>
    <property type="project" value="UniProtKB-SubCell"/>
</dbReference>